<evidence type="ECO:0000256" key="2">
    <source>
        <dbReference type="ARBA" id="ARBA00022723"/>
    </source>
</evidence>
<comment type="similarity">
    <text evidence="1">Belongs to the GTP cyclohydrolase I type 2/NIF3 family.</text>
</comment>
<evidence type="ECO:0000313" key="4">
    <source>
        <dbReference type="Proteomes" id="UP001168423"/>
    </source>
</evidence>
<gene>
    <name evidence="3" type="ORF">FGW20_07255</name>
</gene>
<dbReference type="PANTHER" id="PTHR13799">
    <property type="entry name" value="NGG1 INTERACTING FACTOR 3"/>
    <property type="match status" value="1"/>
</dbReference>
<proteinExistence type="inferred from homology"/>
<dbReference type="EMBL" id="VCYI01000008">
    <property type="protein sequence ID" value="MDN7012840.1"/>
    <property type="molecule type" value="Genomic_DNA"/>
</dbReference>
<dbReference type="Gene3D" id="3.40.1390.30">
    <property type="entry name" value="NIF3 (NGG1p interacting factor 3)-like"/>
    <property type="match status" value="2"/>
</dbReference>
<dbReference type="RefSeq" id="WP_301677428.1">
    <property type="nucleotide sequence ID" value="NZ_VCYI01000008.1"/>
</dbReference>
<keyword evidence="2" id="KW-0479">Metal-binding</keyword>
<reference evidence="3" key="1">
    <citation type="submission" date="2019-05" db="EMBL/GenBank/DDBJ databases">
        <title>Isolation and characterization of methanogens from the cold seep sediment at Four-Way Closure Ridge.</title>
        <authorList>
            <person name="You Y.-T."/>
            <person name="Chen S.-C."/>
            <person name="Zhang W.-L."/>
            <person name="Lai M.-C."/>
        </authorList>
    </citation>
    <scope>NUCLEOTIDE SEQUENCE</scope>
    <source>
        <strain evidence="3">FWC-SCC3</strain>
    </source>
</reference>
<evidence type="ECO:0000256" key="1">
    <source>
        <dbReference type="ARBA" id="ARBA00006964"/>
    </source>
</evidence>
<accession>A0ABT8M1B7</accession>
<dbReference type="InterPro" id="IPR002678">
    <property type="entry name" value="DUF34/NIF3"/>
</dbReference>
<dbReference type="Proteomes" id="UP001168423">
    <property type="component" value="Unassembled WGS sequence"/>
</dbReference>
<organism evidence="3 4">
    <name type="scientific">Methanoculleus methanifontis</name>
    <dbReference type="NCBI Taxonomy" id="2584086"/>
    <lineage>
        <taxon>Archaea</taxon>
        <taxon>Methanobacteriati</taxon>
        <taxon>Methanobacteriota</taxon>
        <taxon>Stenosarchaea group</taxon>
        <taxon>Methanomicrobia</taxon>
        <taxon>Methanomicrobiales</taxon>
        <taxon>Methanomicrobiaceae</taxon>
        <taxon>Methanoculleus</taxon>
    </lineage>
</organism>
<dbReference type="InterPro" id="IPR036069">
    <property type="entry name" value="DUF34/NIF3_sf"/>
</dbReference>
<keyword evidence="4" id="KW-1185">Reference proteome</keyword>
<dbReference type="SUPFAM" id="SSF102705">
    <property type="entry name" value="NIF3 (NGG1p interacting factor 3)-like"/>
    <property type="match status" value="1"/>
</dbReference>
<evidence type="ECO:0000313" key="3">
    <source>
        <dbReference type="EMBL" id="MDN7012840.1"/>
    </source>
</evidence>
<dbReference type="Pfam" id="PF01784">
    <property type="entry name" value="DUF34_NIF3"/>
    <property type="match status" value="1"/>
</dbReference>
<dbReference type="PANTHER" id="PTHR13799:SF14">
    <property type="entry name" value="GTP CYCLOHYDROLASE 1 TYPE 2 HOMOLOG"/>
    <property type="match status" value="1"/>
</dbReference>
<sequence length="236" mass="25125">MDIERFIATLEQVAPPELAEEYDAGRIGLVVEGKEEIGMVCCALDATQKVVDAAVRAGADMLVVHHTPLWSPVTAIRGPTSRLLGTLLAADMNLYVMHTNFDHAEGGVNDVLAARLDLLQTERMAAGLVGDCSLDAEEIARRLPGGGIRVYGEVGTIRRLAVVGGSGFDPDLIREAAGLGAEAFLSAELKHSVARASPIPCLESTHYALEAPAMETLASRMGWHYIPDPPHVVVVP</sequence>
<comment type="caution">
    <text evidence="3">The sequence shown here is derived from an EMBL/GenBank/DDBJ whole genome shotgun (WGS) entry which is preliminary data.</text>
</comment>
<name>A0ABT8M1B7_9EURY</name>
<protein>
    <submittedName>
        <fullName evidence="3">Nif3-like dinuclear metal center hexameric protein</fullName>
    </submittedName>
</protein>